<protein>
    <submittedName>
        <fullName evidence="1">Uncharacterized protein</fullName>
    </submittedName>
</protein>
<sequence>MIVPTGIGAAIGGYAGDALPVARSLSSVVDCLISHPNVLNAAMLYWPMPNTLYVEGYALDRFAEGLWGLQPVHQNRVGLVLDAGIEEDLQLRHLQVADAARASLGLPVVEMWVDPKSGQSAGRIKHPGSLLRAVQTLISRSKVNAVAVVGRFPDDDLQETDDYRQGMGIDILAGVEAIISHLVVREFHIPCAHAPALAPLPLSLTLSPKSAAEECDLIDLTQEISIAYSPFASHLYLDDPSLACMTTLLSLQQLGYTFLPCVLAGLSNAPQYIKNSESMDKGCILASDVDSVILPVDACAGDGALAFAQRNINKPLIIVVEENETVLSDTPDNLGIEAVKVSNYWEAIGVIAAHKAGVNPHSLRRNGIKNLQRAPLVPTNGYAVSSTRPVT</sequence>
<dbReference type="AlphaFoldDB" id="A0A978UNG7"/>
<dbReference type="InterPro" id="IPR021763">
    <property type="entry name" value="DUF3326"/>
</dbReference>
<dbReference type="Proteomes" id="UP000813462">
    <property type="component" value="Unassembled WGS sequence"/>
</dbReference>
<organism evidence="1 2">
    <name type="scientific">Ziziphus jujuba var. spinosa</name>
    <dbReference type="NCBI Taxonomy" id="714518"/>
    <lineage>
        <taxon>Eukaryota</taxon>
        <taxon>Viridiplantae</taxon>
        <taxon>Streptophyta</taxon>
        <taxon>Embryophyta</taxon>
        <taxon>Tracheophyta</taxon>
        <taxon>Spermatophyta</taxon>
        <taxon>Magnoliopsida</taxon>
        <taxon>eudicotyledons</taxon>
        <taxon>Gunneridae</taxon>
        <taxon>Pentapetalae</taxon>
        <taxon>rosids</taxon>
        <taxon>fabids</taxon>
        <taxon>Rosales</taxon>
        <taxon>Rhamnaceae</taxon>
        <taxon>Paliureae</taxon>
        <taxon>Ziziphus</taxon>
    </lineage>
</organism>
<dbReference type="PANTHER" id="PTHR36891">
    <property type="entry name" value="OS01G0127400 PROTEIN"/>
    <property type="match status" value="1"/>
</dbReference>
<name>A0A978UNG7_ZIZJJ</name>
<proteinExistence type="predicted"/>
<dbReference type="EMBL" id="JAEACU010000010">
    <property type="protein sequence ID" value="KAH7516369.1"/>
    <property type="molecule type" value="Genomic_DNA"/>
</dbReference>
<comment type="caution">
    <text evidence="1">The sequence shown here is derived from an EMBL/GenBank/DDBJ whole genome shotgun (WGS) entry which is preliminary data.</text>
</comment>
<gene>
    <name evidence="1" type="ORF">FEM48_Zijuj10G0127700</name>
</gene>
<reference evidence="1" key="1">
    <citation type="journal article" date="2021" name="Front. Plant Sci.">
        <title>Chromosome-Scale Genome Assembly for Chinese Sour Jujube and Insights Into Its Genome Evolution and Domestication Signature.</title>
        <authorList>
            <person name="Shen L.-Y."/>
            <person name="Luo H."/>
            <person name="Wang X.-L."/>
            <person name="Wang X.-M."/>
            <person name="Qiu X.-J."/>
            <person name="Liu H."/>
            <person name="Zhou S.-S."/>
            <person name="Jia K.-H."/>
            <person name="Nie S."/>
            <person name="Bao Y.-T."/>
            <person name="Zhang R.-G."/>
            <person name="Yun Q.-Z."/>
            <person name="Chai Y.-H."/>
            <person name="Lu J.-Y."/>
            <person name="Li Y."/>
            <person name="Zhao S.-W."/>
            <person name="Mao J.-F."/>
            <person name="Jia S.-G."/>
            <person name="Mao Y.-M."/>
        </authorList>
    </citation>
    <scope>NUCLEOTIDE SEQUENCE</scope>
    <source>
        <strain evidence="1">AT0</strain>
        <tissue evidence="1">Leaf</tissue>
    </source>
</reference>
<evidence type="ECO:0000313" key="1">
    <source>
        <dbReference type="EMBL" id="KAH7516369.1"/>
    </source>
</evidence>
<evidence type="ECO:0000313" key="2">
    <source>
        <dbReference type="Proteomes" id="UP000813462"/>
    </source>
</evidence>
<dbReference type="Pfam" id="PF11805">
    <property type="entry name" value="DUF3326"/>
    <property type="match status" value="2"/>
</dbReference>
<accession>A0A978UNG7</accession>
<dbReference type="PANTHER" id="PTHR36891:SF1">
    <property type="entry name" value="OS01G0127400 PROTEIN"/>
    <property type="match status" value="1"/>
</dbReference>